<keyword evidence="1" id="KW-0175">Coiled coil</keyword>
<dbReference type="PANTHER" id="PTHR36607:SF20">
    <property type="entry name" value="AMINOTRANSFERASE-LIKE PLANT MOBILE DOMAIN-CONTAINING PROTEIN"/>
    <property type="match status" value="1"/>
</dbReference>
<dbReference type="AlphaFoldDB" id="A0AAW2UFR9"/>
<name>A0AAW2UFR9_9LAMI</name>
<evidence type="ECO:0008006" key="3">
    <source>
        <dbReference type="Google" id="ProtNLM"/>
    </source>
</evidence>
<proteinExistence type="predicted"/>
<gene>
    <name evidence="2" type="ORF">Slati_3444300</name>
</gene>
<reference evidence="2" key="2">
    <citation type="journal article" date="2024" name="Plant">
        <title>Genomic evolution and insights into agronomic trait innovations of Sesamum species.</title>
        <authorList>
            <person name="Miao H."/>
            <person name="Wang L."/>
            <person name="Qu L."/>
            <person name="Liu H."/>
            <person name="Sun Y."/>
            <person name="Le M."/>
            <person name="Wang Q."/>
            <person name="Wei S."/>
            <person name="Zheng Y."/>
            <person name="Lin W."/>
            <person name="Duan Y."/>
            <person name="Cao H."/>
            <person name="Xiong S."/>
            <person name="Wang X."/>
            <person name="Wei L."/>
            <person name="Li C."/>
            <person name="Ma Q."/>
            <person name="Ju M."/>
            <person name="Zhao R."/>
            <person name="Li G."/>
            <person name="Mu C."/>
            <person name="Tian Q."/>
            <person name="Mei H."/>
            <person name="Zhang T."/>
            <person name="Gao T."/>
            <person name="Zhang H."/>
        </authorList>
    </citation>
    <scope>NUCLEOTIDE SEQUENCE</scope>
    <source>
        <strain evidence="2">KEN1</strain>
    </source>
</reference>
<accession>A0AAW2UFR9</accession>
<protein>
    <recommendedName>
        <fullName evidence="3">Aminotransferase-like plant mobile domain-containing protein</fullName>
    </recommendedName>
</protein>
<dbReference type="PANTHER" id="PTHR36607">
    <property type="entry name" value="1,2-DIHYDROXY-3-KETO-5-METHYLTHIOPENTENE DIOXYGENASE 4"/>
    <property type="match status" value="1"/>
</dbReference>
<evidence type="ECO:0000256" key="1">
    <source>
        <dbReference type="SAM" id="Coils"/>
    </source>
</evidence>
<organism evidence="2">
    <name type="scientific">Sesamum latifolium</name>
    <dbReference type="NCBI Taxonomy" id="2727402"/>
    <lineage>
        <taxon>Eukaryota</taxon>
        <taxon>Viridiplantae</taxon>
        <taxon>Streptophyta</taxon>
        <taxon>Embryophyta</taxon>
        <taxon>Tracheophyta</taxon>
        <taxon>Spermatophyta</taxon>
        <taxon>Magnoliopsida</taxon>
        <taxon>eudicotyledons</taxon>
        <taxon>Gunneridae</taxon>
        <taxon>Pentapetalae</taxon>
        <taxon>asterids</taxon>
        <taxon>lamiids</taxon>
        <taxon>Lamiales</taxon>
        <taxon>Pedaliaceae</taxon>
        <taxon>Sesamum</taxon>
    </lineage>
</organism>
<feature type="coiled-coil region" evidence="1">
    <location>
        <begin position="314"/>
        <end position="397"/>
    </location>
</feature>
<reference evidence="2" key="1">
    <citation type="submission" date="2020-06" db="EMBL/GenBank/DDBJ databases">
        <authorList>
            <person name="Li T."/>
            <person name="Hu X."/>
            <person name="Zhang T."/>
            <person name="Song X."/>
            <person name="Zhang H."/>
            <person name="Dai N."/>
            <person name="Sheng W."/>
            <person name="Hou X."/>
            <person name="Wei L."/>
        </authorList>
    </citation>
    <scope>NUCLEOTIDE SEQUENCE</scope>
    <source>
        <strain evidence="2">KEN1</strain>
        <tissue evidence="2">Leaf</tissue>
    </source>
</reference>
<sequence>MVRPKSTHNPLYDIATHEKWSPVEKPLFSELCIKGNLNEETYLAAYLACWLCAFVLPGKDVNSIRPSTFKMPSMMASGRQVSLTIPVLASIYEGLNTIATSPRLARTDPSFPIHFVYAWLTCYFKTHYSIWQGLCGPKITRFSGEGDAKYYDTWEACRRIHKAEFFSWACNIIVKNKPFNPKSTKITLKRKKHEDKQVDGGENIPPYVLAPSIVVKCNLQAVAAETSKGKGEKFILNHKKEFLQNMWSDLVMKISNTPIDFISSIEDDVYLVLKSMKSFQKFDISKVEESLNVFFAKVAAYDETRSVSSEKLSQSLLEQQLKQAKDRFQDAQAKASEEASKVQCTMDKLEHIQKEIVELKEQRRSLCATLKGQKQLSHDTQAKVHEIEEDIAALENTTPLDDAIVEDLESSRGSLERASNLSSRIRALSSSVSPSCIAILNDEFVAQVERLPLPRKPVCREFAG</sequence>
<evidence type="ECO:0000313" key="2">
    <source>
        <dbReference type="EMBL" id="KAL0416124.1"/>
    </source>
</evidence>
<dbReference type="EMBL" id="JACGWN010000012">
    <property type="protein sequence ID" value="KAL0416124.1"/>
    <property type="molecule type" value="Genomic_DNA"/>
</dbReference>
<comment type="caution">
    <text evidence="2">The sequence shown here is derived from an EMBL/GenBank/DDBJ whole genome shotgun (WGS) entry which is preliminary data.</text>
</comment>